<evidence type="ECO:0000313" key="3">
    <source>
        <dbReference type="EMBL" id="PPL17993.1"/>
    </source>
</evidence>
<dbReference type="Gene3D" id="3.30.70.270">
    <property type="match status" value="1"/>
</dbReference>
<dbReference type="OrthoDB" id="9180959at2"/>
<dbReference type="Pfam" id="PF00497">
    <property type="entry name" value="SBP_bac_3"/>
    <property type="match status" value="1"/>
</dbReference>
<reference evidence="4" key="1">
    <citation type="submission" date="2016-11" db="EMBL/GenBank/DDBJ databases">
        <authorList>
            <person name="Sisinthy S."/>
            <person name="Ara S."/>
            <person name="Gundlapally S.R."/>
        </authorList>
    </citation>
    <scope>NUCLEOTIDE SEQUENCE [LARGE SCALE GENOMIC DNA]</scope>
    <source>
        <strain evidence="4">V1-41</strain>
    </source>
</reference>
<dbReference type="AlphaFoldDB" id="A0A2P5TQH2"/>
<dbReference type="SMART" id="SM00267">
    <property type="entry name" value="GGDEF"/>
    <property type="match status" value="1"/>
</dbReference>
<organism evidence="3 4">
    <name type="scientific">Oceanisphaera arctica</name>
    <dbReference type="NCBI Taxonomy" id="641510"/>
    <lineage>
        <taxon>Bacteria</taxon>
        <taxon>Pseudomonadati</taxon>
        <taxon>Pseudomonadota</taxon>
        <taxon>Gammaproteobacteria</taxon>
        <taxon>Aeromonadales</taxon>
        <taxon>Aeromonadaceae</taxon>
        <taxon>Oceanisphaera</taxon>
    </lineage>
</organism>
<dbReference type="CDD" id="cd13704">
    <property type="entry name" value="PBP2_HisK"/>
    <property type="match status" value="1"/>
</dbReference>
<evidence type="ECO:0000259" key="2">
    <source>
        <dbReference type="PROSITE" id="PS50887"/>
    </source>
</evidence>
<sequence>MGFNIELIREIGEVMGFEVEFRAMPWKEVLSRFNTGGVDMVTMISSPERRLLYDFAESDHISPIAIIVRDGDSDVYSLDDLHNKEVITIEDDFSHRYLLNLYPELVTVTVADTPAGLKLLAAGQHDAMVSFKSIALYQIQQHKLTNLVLAGTIPPFYTYGFAVAKGNRELLAQINQGMTILQRNGTYQQLHHKWLEGGRKAEQQKQALLGFFALTLLIILMLCLVLWKWKTEDIREQLERAHHDTLTGLPSRILLMDRLEHALSHARRTKAQMAVLFIDLDGFKPVNDTLGHAAGDLLLQMVAKRLLYCVREEDSVARLGGDEFVIILEHLDHVGDTDMIADRILDTLQQPFTIGEQQVCISGSLGISLYPNNGTDADTLLRYADEAMYQAKQHPDRRFTSNILHLVNDAAIKPEAQNTSRSDTR</sequence>
<dbReference type="SUPFAM" id="SSF53850">
    <property type="entry name" value="Periplasmic binding protein-like II"/>
    <property type="match status" value="1"/>
</dbReference>
<dbReference type="Gene3D" id="3.40.190.10">
    <property type="entry name" value="Periplasmic binding protein-like II"/>
    <property type="match status" value="2"/>
</dbReference>
<keyword evidence="1" id="KW-1133">Transmembrane helix</keyword>
<dbReference type="NCBIfam" id="TIGR00254">
    <property type="entry name" value="GGDEF"/>
    <property type="match status" value="1"/>
</dbReference>
<evidence type="ECO:0000313" key="4">
    <source>
        <dbReference type="Proteomes" id="UP000242231"/>
    </source>
</evidence>
<dbReference type="PROSITE" id="PS50887">
    <property type="entry name" value="GGDEF"/>
    <property type="match status" value="1"/>
</dbReference>
<dbReference type="SMART" id="SM00062">
    <property type="entry name" value="PBPb"/>
    <property type="match status" value="1"/>
</dbReference>
<dbReference type="PANTHER" id="PTHR46663">
    <property type="entry name" value="DIGUANYLATE CYCLASE DGCT-RELATED"/>
    <property type="match status" value="1"/>
</dbReference>
<name>A0A2P5TQH2_9GAMM</name>
<dbReference type="Proteomes" id="UP000242231">
    <property type="component" value="Unassembled WGS sequence"/>
</dbReference>
<gene>
    <name evidence="3" type="ORF">UN63_02150</name>
</gene>
<feature type="transmembrane region" description="Helical" evidence="1">
    <location>
        <begin position="207"/>
        <end position="227"/>
    </location>
</feature>
<keyword evidence="4" id="KW-1185">Reference proteome</keyword>
<dbReference type="InterPro" id="IPR043128">
    <property type="entry name" value="Rev_trsase/Diguanyl_cyclase"/>
</dbReference>
<accession>A0A2P5TQH2</accession>
<dbReference type="InterPro" id="IPR029787">
    <property type="entry name" value="Nucleotide_cyclase"/>
</dbReference>
<comment type="caution">
    <text evidence="3">The sequence shown here is derived from an EMBL/GenBank/DDBJ whole genome shotgun (WGS) entry which is preliminary data.</text>
</comment>
<feature type="domain" description="GGDEF" evidence="2">
    <location>
        <begin position="271"/>
        <end position="409"/>
    </location>
</feature>
<dbReference type="InterPro" id="IPR000160">
    <property type="entry name" value="GGDEF_dom"/>
</dbReference>
<keyword evidence="1" id="KW-0472">Membrane</keyword>
<dbReference type="Pfam" id="PF00990">
    <property type="entry name" value="GGDEF"/>
    <property type="match status" value="1"/>
</dbReference>
<proteinExistence type="predicted"/>
<dbReference type="EMBL" id="MPZM01000003">
    <property type="protein sequence ID" value="PPL17993.1"/>
    <property type="molecule type" value="Genomic_DNA"/>
</dbReference>
<protein>
    <recommendedName>
        <fullName evidence="2">GGDEF domain-containing protein</fullName>
    </recommendedName>
</protein>
<dbReference type="SUPFAM" id="SSF55073">
    <property type="entry name" value="Nucleotide cyclase"/>
    <property type="match status" value="1"/>
</dbReference>
<evidence type="ECO:0000256" key="1">
    <source>
        <dbReference type="SAM" id="Phobius"/>
    </source>
</evidence>
<dbReference type="PANTHER" id="PTHR46663:SF3">
    <property type="entry name" value="SLL0267 PROTEIN"/>
    <property type="match status" value="1"/>
</dbReference>
<keyword evidence="1" id="KW-0812">Transmembrane</keyword>
<dbReference type="InterPro" id="IPR001638">
    <property type="entry name" value="Solute-binding_3/MltF_N"/>
</dbReference>
<dbReference type="InterPro" id="IPR052163">
    <property type="entry name" value="DGC-Regulatory_Protein"/>
</dbReference>
<dbReference type="CDD" id="cd01949">
    <property type="entry name" value="GGDEF"/>
    <property type="match status" value="1"/>
</dbReference>